<dbReference type="Gene3D" id="1.20.1250.20">
    <property type="entry name" value="MFS general substrate transporter like domains"/>
    <property type="match status" value="1"/>
</dbReference>
<feature type="compositionally biased region" description="Basic and acidic residues" evidence="5">
    <location>
        <begin position="1"/>
        <end position="10"/>
    </location>
</feature>
<evidence type="ECO:0000256" key="6">
    <source>
        <dbReference type="SAM" id="Phobius"/>
    </source>
</evidence>
<dbReference type="InterPro" id="IPR020846">
    <property type="entry name" value="MFS_dom"/>
</dbReference>
<gene>
    <name evidence="8" type="ORF">LEL_05296</name>
</gene>
<comment type="caution">
    <text evidence="8">The sequence shown here is derived from an EMBL/GenBank/DDBJ whole genome shotgun (WGS) entry which is preliminary data.</text>
</comment>
<sequence>MATSDSDRIEAVAMSSSARDEEQAHQLAAAIEHHAKDSSSSSSSDPYLVAFSADHHDATNPLDWRTGKKWMVTDVLSATGFNRIMVSTIMAPALPTIAREFHMNPTEAAMSMSIYLLATALGPLVIGPLSEVHGRQVVLHGSSVWFLVWNVLCGFARTKETLIAARFLAGFGASAIYALGAGVLGDVWRPEQRGRSLGIYLLIPLLGAAVGPIIGGFIAMRSDWRWMFWSTSIFQAAMIFASFFCFPETYGPLILRRRARQLRAETGNPRYYTLGERLDGTRSPLALVWRAVSRPARLLLFHPIIQVVSVKSAVDYGILYIVLSTFSELWMRQYGQSVEISALHYLVVSAAEIAGSQLGGYIIDHVYRRRQKRGAHVPESRLPYMIPFLVLGGGGMLMYGWAAQYKLHWAVVDVGVFIMLFGQQLSGIPISAYVIDSYGDHVSSAMGATQFPRSLAAFLFPLFAPSMYRVLGYGWSNTILSLGYLVISVPLTLLLWKYGAGLRQRAGSSY</sequence>
<keyword evidence="9" id="KW-1185">Reference proteome</keyword>
<feature type="transmembrane region" description="Helical" evidence="6">
    <location>
        <begin position="414"/>
        <end position="435"/>
    </location>
</feature>
<proteinExistence type="predicted"/>
<feature type="transmembrane region" description="Helical" evidence="6">
    <location>
        <begin position="75"/>
        <end position="97"/>
    </location>
</feature>
<feature type="transmembrane region" description="Helical" evidence="6">
    <location>
        <begin position="478"/>
        <end position="496"/>
    </location>
</feature>
<evidence type="ECO:0000256" key="3">
    <source>
        <dbReference type="ARBA" id="ARBA00022989"/>
    </source>
</evidence>
<evidence type="ECO:0000313" key="8">
    <source>
        <dbReference type="EMBL" id="OAA78473.1"/>
    </source>
</evidence>
<dbReference type="PANTHER" id="PTHR23502:SF60">
    <property type="entry name" value="MAJOR FACILITATOR SUPERFAMILY (MFS) PROFILE DOMAIN-CONTAINING PROTEIN-RELATED"/>
    <property type="match status" value="1"/>
</dbReference>
<comment type="subcellular location">
    <subcellularLocation>
        <location evidence="1">Membrane</location>
        <topology evidence="1">Multi-pass membrane protein</topology>
    </subcellularLocation>
</comment>
<protein>
    <submittedName>
        <fullName evidence="8">Caffeine resistance protein</fullName>
    </submittedName>
</protein>
<feature type="transmembrane region" description="Helical" evidence="6">
    <location>
        <begin position="197"/>
        <end position="220"/>
    </location>
</feature>
<feature type="domain" description="Major facilitator superfamily (MFS) profile" evidence="7">
    <location>
        <begin position="72"/>
        <end position="500"/>
    </location>
</feature>
<dbReference type="SUPFAM" id="SSF103473">
    <property type="entry name" value="MFS general substrate transporter"/>
    <property type="match status" value="1"/>
</dbReference>
<evidence type="ECO:0000259" key="7">
    <source>
        <dbReference type="PROSITE" id="PS50850"/>
    </source>
</evidence>
<dbReference type="CDD" id="cd17323">
    <property type="entry name" value="MFS_Tpo1_MDR_like"/>
    <property type="match status" value="1"/>
</dbReference>
<evidence type="ECO:0000313" key="9">
    <source>
        <dbReference type="Proteomes" id="UP000076881"/>
    </source>
</evidence>
<feature type="transmembrane region" description="Helical" evidence="6">
    <location>
        <begin position="299"/>
        <end position="323"/>
    </location>
</feature>
<feature type="transmembrane region" description="Helical" evidence="6">
    <location>
        <begin position="109"/>
        <end position="130"/>
    </location>
</feature>
<evidence type="ECO:0000256" key="5">
    <source>
        <dbReference type="SAM" id="MobiDB-lite"/>
    </source>
</evidence>
<dbReference type="InterPro" id="IPR036259">
    <property type="entry name" value="MFS_trans_sf"/>
</dbReference>
<dbReference type="GO" id="GO:0022857">
    <property type="term" value="F:transmembrane transporter activity"/>
    <property type="evidence" value="ECO:0007669"/>
    <property type="project" value="InterPro"/>
</dbReference>
<name>A0A162K8I0_CORDF</name>
<dbReference type="AlphaFoldDB" id="A0A162K8I0"/>
<dbReference type="InterPro" id="IPR011701">
    <property type="entry name" value="MFS"/>
</dbReference>
<feature type="transmembrane region" description="Helical" evidence="6">
    <location>
        <begin position="226"/>
        <end position="246"/>
    </location>
</feature>
<keyword evidence="3 6" id="KW-1133">Transmembrane helix</keyword>
<keyword evidence="4 6" id="KW-0472">Membrane</keyword>
<dbReference type="Proteomes" id="UP000076881">
    <property type="component" value="Unassembled WGS sequence"/>
</dbReference>
<dbReference type="PRINTS" id="PR01036">
    <property type="entry name" value="TCRTETB"/>
</dbReference>
<dbReference type="STRING" id="1081108.A0A162K8I0"/>
<feature type="transmembrane region" description="Helical" evidence="6">
    <location>
        <begin position="384"/>
        <end position="402"/>
    </location>
</feature>
<evidence type="ECO:0000256" key="1">
    <source>
        <dbReference type="ARBA" id="ARBA00004141"/>
    </source>
</evidence>
<feature type="transmembrane region" description="Helical" evidence="6">
    <location>
        <begin position="163"/>
        <end position="185"/>
    </location>
</feature>
<feature type="region of interest" description="Disordered" evidence="5">
    <location>
        <begin position="1"/>
        <end position="42"/>
    </location>
</feature>
<feature type="transmembrane region" description="Helical" evidence="6">
    <location>
        <begin position="137"/>
        <end position="157"/>
    </location>
</feature>
<organism evidence="8 9">
    <name type="scientific">Akanthomyces lecanii RCEF 1005</name>
    <dbReference type="NCBI Taxonomy" id="1081108"/>
    <lineage>
        <taxon>Eukaryota</taxon>
        <taxon>Fungi</taxon>
        <taxon>Dikarya</taxon>
        <taxon>Ascomycota</taxon>
        <taxon>Pezizomycotina</taxon>
        <taxon>Sordariomycetes</taxon>
        <taxon>Hypocreomycetidae</taxon>
        <taxon>Hypocreales</taxon>
        <taxon>Cordycipitaceae</taxon>
        <taxon>Akanthomyces</taxon>
        <taxon>Cordyceps confragosa</taxon>
    </lineage>
</organism>
<dbReference type="GO" id="GO:0016020">
    <property type="term" value="C:membrane"/>
    <property type="evidence" value="ECO:0007669"/>
    <property type="project" value="UniProtKB-SubCell"/>
</dbReference>
<dbReference type="Pfam" id="PF07690">
    <property type="entry name" value="MFS_1"/>
    <property type="match status" value="1"/>
</dbReference>
<dbReference type="EMBL" id="AZHF01000003">
    <property type="protein sequence ID" value="OAA78473.1"/>
    <property type="molecule type" value="Genomic_DNA"/>
</dbReference>
<feature type="transmembrane region" description="Helical" evidence="6">
    <location>
        <begin position="343"/>
        <end position="363"/>
    </location>
</feature>
<keyword evidence="2 6" id="KW-0812">Transmembrane</keyword>
<dbReference type="OrthoDB" id="6770063at2759"/>
<evidence type="ECO:0000256" key="4">
    <source>
        <dbReference type="ARBA" id="ARBA00023136"/>
    </source>
</evidence>
<accession>A0A162K8I0</accession>
<dbReference type="PROSITE" id="PS50850">
    <property type="entry name" value="MFS"/>
    <property type="match status" value="1"/>
</dbReference>
<evidence type="ECO:0000256" key="2">
    <source>
        <dbReference type="ARBA" id="ARBA00022692"/>
    </source>
</evidence>
<reference evidence="8 9" key="1">
    <citation type="journal article" date="2016" name="Genome Biol. Evol.">
        <title>Divergent and convergent evolution of fungal pathogenicity.</title>
        <authorList>
            <person name="Shang Y."/>
            <person name="Xiao G."/>
            <person name="Zheng P."/>
            <person name="Cen K."/>
            <person name="Zhan S."/>
            <person name="Wang C."/>
        </authorList>
    </citation>
    <scope>NUCLEOTIDE SEQUENCE [LARGE SCALE GENOMIC DNA]</scope>
    <source>
        <strain evidence="8 9">RCEF 1005</strain>
    </source>
</reference>
<dbReference type="PANTHER" id="PTHR23502">
    <property type="entry name" value="MAJOR FACILITATOR SUPERFAMILY"/>
    <property type="match status" value="1"/>
</dbReference>